<dbReference type="Gene3D" id="3.30.300.30">
    <property type="match status" value="1"/>
</dbReference>
<dbReference type="InterPro" id="IPR042099">
    <property type="entry name" value="ANL_N_sf"/>
</dbReference>
<dbReference type="eggNOG" id="COG1022">
    <property type="taxonomic scope" value="Bacteria"/>
</dbReference>
<keyword evidence="6" id="KW-1185">Reference proteome</keyword>
<dbReference type="EMBL" id="ALQA01000005">
    <property type="protein sequence ID" value="EJZ12050.1"/>
    <property type="molecule type" value="Genomic_DNA"/>
</dbReference>
<dbReference type="InterPro" id="IPR020845">
    <property type="entry name" value="AMP-binding_CS"/>
</dbReference>
<name>K0V3Q7_MYCVA</name>
<evidence type="ECO:0000313" key="6">
    <source>
        <dbReference type="Proteomes" id="UP000006072"/>
    </source>
</evidence>
<evidence type="ECO:0000256" key="1">
    <source>
        <dbReference type="ARBA" id="ARBA00022741"/>
    </source>
</evidence>
<gene>
    <name evidence="5" type="ORF">MVAC_03901</name>
</gene>
<evidence type="ECO:0000256" key="2">
    <source>
        <dbReference type="ARBA" id="ARBA00022840"/>
    </source>
</evidence>
<comment type="catalytic activity">
    <reaction evidence="3">
        <text>a long-chain fatty acid + ATP + CoA = a long-chain fatty acyl-CoA + AMP + diphosphate</text>
        <dbReference type="Rhea" id="RHEA:15421"/>
        <dbReference type="ChEBI" id="CHEBI:30616"/>
        <dbReference type="ChEBI" id="CHEBI:33019"/>
        <dbReference type="ChEBI" id="CHEBI:57287"/>
        <dbReference type="ChEBI" id="CHEBI:57560"/>
        <dbReference type="ChEBI" id="CHEBI:83139"/>
        <dbReference type="ChEBI" id="CHEBI:456215"/>
        <dbReference type="EC" id="6.2.1.3"/>
    </reaction>
    <physiologicalReaction direction="left-to-right" evidence="3">
        <dbReference type="Rhea" id="RHEA:15422"/>
    </physiologicalReaction>
</comment>
<comment type="caution">
    <text evidence="5">The sequence shown here is derived from an EMBL/GenBank/DDBJ whole genome shotgun (WGS) entry which is preliminary data.</text>
</comment>
<dbReference type="InterPro" id="IPR000873">
    <property type="entry name" value="AMP-dep_synth/lig_dom"/>
</dbReference>
<dbReference type="Proteomes" id="UP000006072">
    <property type="component" value="Unassembled WGS sequence"/>
</dbReference>
<accession>K0V3Q7</accession>
<dbReference type="GO" id="GO:0016020">
    <property type="term" value="C:membrane"/>
    <property type="evidence" value="ECO:0007669"/>
    <property type="project" value="TreeGrafter"/>
</dbReference>
<dbReference type="Pfam" id="PF23562">
    <property type="entry name" value="AMP-binding_C_3"/>
    <property type="match status" value="1"/>
</dbReference>
<dbReference type="InterPro" id="IPR045851">
    <property type="entry name" value="AMP-bd_C_sf"/>
</dbReference>
<dbReference type="GO" id="GO:0005524">
    <property type="term" value="F:ATP binding"/>
    <property type="evidence" value="ECO:0007669"/>
    <property type="project" value="UniProtKB-KW"/>
</dbReference>
<dbReference type="GO" id="GO:0004467">
    <property type="term" value="F:long-chain fatty acid-CoA ligase activity"/>
    <property type="evidence" value="ECO:0007669"/>
    <property type="project" value="UniProtKB-EC"/>
</dbReference>
<feature type="domain" description="AMP-dependent synthetase/ligase" evidence="4">
    <location>
        <begin position="37"/>
        <end position="393"/>
    </location>
</feature>
<evidence type="ECO:0000256" key="3">
    <source>
        <dbReference type="ARBA" id="ARBA00024484"/>
    </source>
</evidence>
<dbReference type="AlphaFoldDB" id="K0V3Q7"/>
<protein>
    <submittedName>
        <fullName evidence="5">AMP-binding protein</fullName>
    </submittedName>
</protein>
<keyword evidence="2" id="KW-0067">ATP-binding</keyword>
<dbReference type="SUPFAM" id="SSF56801">
    <property type="entry name" value="Acetyl-CoA synthetase-like"/>
    <property type="match status" value="1"/>
</dbReference>
<evidence type="ECO:0000313" key="5">
    <source>
        <dbReference type="EMBL" id="EJZ12050.1"/>
    </source>
</evidence>
<organism evidence="5 6">
    <name type="scientific">Mycolicibacterium vaccae ATCC 25954</name>
    <dbReference type="NCBI Taxonomy" id="1194972"/>
    <lineage>
        <taxon>Bacteria</taxon>
        <taxon>Bacillati</taxon>
        <taxon>Actinomycetota</taxon>
        <taxon>Actinomycetes</taxon>
        <taxon>Mycobacteriales</taxon>
        <taxon>Mycobacteriaceae</taxon>
        <taxon>Mycolicibacterium</taxon>
    </lineage>
</organism>
<dbReference type="CDD" id="cd05907">
    <property type="entry name" value="VL_LC_FACS_like"/>
    <property type="match status" value="1"/>
</dbReference>
<evidence type="ECO:0000259" key="4">
    <source>
        <dbReference type="Pfam" id="PF00501"/>
    </source>
</evidence>
<sequence length="562" mass="60389">MTALDSSPIPLYTDMFEHGPGRHVEAEVPTVTEAFLSQVNRRGNAPAILDERLDVVLTWRQYGMAARRASAGLRAIGLRRGDNVGLLLTNRPEFHVADIAVLLAGGTPFSLYQSSAPEQLAEILSGSVCRVVITEPQFESRVQAALRLVDAPAPCVVTVGTSSWAELVSAEPAEPDPTCYAGLSTASPSDLATVSYTAGTTGAPRGAELTHHAVMTTVTHLAKDLGVRPGMRSISYLPMAHIAERIGSHYLPMITGSSIVCCRDAARLVPVLGHTQPEIFFSPPRLWEKLKAATVRAAEAGVDPELIRRAIGLGHTEIALVGAAACPPDVVEYFRSIGVPLRESYGMTETAGVVSISALDDAGCVGKPLPHNEVRVGYDGELFVRSASMMVRYRDSPEATNRVLDAQGWLRTGDAGRIDHDGRIWILDRKTDLIINSSGTTLSPANIEARLRDADPLIEHACVIGNGRPYNVALVVVDPARAAQHPTGDALTAAVHAHIERVNQRLSPAEQVKRFALLDKAWLPDSDELTVTMKLKRRAIEHKYAGQIDALYAAPLAGPIGR</sequence>
<dbReference type="RefSeq" id="WP_003929973.1">
    <property type="nucleotide sequence ID" value="NZ_JH814688.1"/>
</dbReference>
<keyword evidence="1" id="KW-0547">Nucleotide-binding</keyword>
<dbReference type="Pfam" id="PF00501">
    <property type="entry name" value="AMP-binding"/>
    <property type="match status" value="1"/>
</dbReference>
<proteinExistence type="predicted"/>
<dbReference type="HOGENOM" id="CLU_000022_45_5_11"/>
<dbReference type="PANTHER" id="PTHR43272:SF33">
    <property type="entry name" value="AMP-BINDING DOMAIN-CONTAINING PROTEIN-RELATED"/>
    <property type="match status" value="1"/>
</dbReference>
<dbReference type="PROSITE" id="PS00455">
    <property type="entry name" value="AMP_BINDING"/>
    <property type="match status" value="1"/>
</dbReference>
<dbReference type="PANTHER" id="PTHR43272">
    <property type="entry name" value="LONG-CHAIN-FATTY-ACID--COA LIGASE"/>
    <property type="match status" value="1"/>
</dbReference>
<dbReference type="PATRIC" id="fig|1194972.3.peg.788"/>
<dbReference type="Gene3D" id="3.40.50.12780">
    <property type="entry name" value="N-terminal domain of ligase-like"/>
    <property type="match status" value="1"/>
</dbReference>
<reference evidence="5 6" key="1">
    <citation type="journal article" date="2012" name="J. Bacteriol.">
        <title>Complete Genome Sequence of Mycobacterium vaccae Type Strain ATCC 25954.</title>
        <authorList>
            <person name="Ho Y.S."/>
            <person name="Adroub S.A."/>
            <person name="Abadi M."/>
            <person name="Al Alwan B."/>
            <person name="Alkhateeb R."/>
            <person name="Gao G."/>
            <person name="Ragab A."/>
            <person name="Ali S."/>
            <person name="van Soolingen D."/>
            <person name="Bitter W."/>
            <person name="Pain A."/>
            <person name="Abdallah A.M."/>
        </authorList>
    </citation>
    <scope>NUCLEOTIDE SEQUENCE [LARGE SCALE GENOMIC DNA]</scope>
    <source>
        <strain evidence="5 6">ATCC 25954</strain>
    </source>
</reference>